<dbReference type="InterPro" id="IPR006119">
    <property type="entry name" value="Resolv_N"/>
</dbReference>
<dbReference type="PANTHER" id="PTHR30461">
    <property type="entry name" value="DNA-INVERTASE FROM LAMBDOID PROPHAGE"/>
    <property type="match status" value="1"/>
</dbReference>
<protein>
    <recommendedName>
        <fullName evidence="6">Resolvase/invertase-type recombinase catalytic domain-containing protein</fullName>
    </recommendedName>
</protein>
<keyword evidence="3" id="KW-0233">DNA recombination</keyword>
<reference evidence="7 8" key="1">
    <citation type="submission" date="2017-09" db="EMBL/GenBank/DDBJ databases">
        <title>Large-scale bioinformatics analysis of Bacillus genomes uncovers conserved roles of natural products in bacterial physiology.</title>
        <authorList>
            <consortium name="Agbiome Team Llc"/>
            <person name="Bleich R.M."/>
            <person name="Grubbs K.J."/>
            <person name="Santa Maria K.C."/>
            <person name="Allen S.E."/>
            <person name="Farag S."/>
            <person name="Shank E.A."/>
            <person name="Bowers A."/>
        </authorList>
    </citation>
    <scope>NUCLEOTIDE SEQUENCE [LARGE SCALE GENOMIC DNA]</scope>
    <source>
        <strain evidence="7 8">AFS041711</strain>
    </source>
</reference>
<evidence type="ECO:0000256" key="5">
    <source>
        <dbReference type="PROSITE-ProRule" id="PRU10137"/>
    </source>
</evidence>
<dbReference type="InterPro" id="IPR036162">
    <property type="entry name" value="Resolvase-like_N_sf"/>
</dbReference>
<dbReference type="SUPFAM" id="SSF53041">
    <property type="entry name" value="Resolvase-like"/>
    <property type="match status" value="1"/>
</dbReference>
<dbReference type="Proteomes" id="UP000224203">
    <property type="component" value="Unassembled WGS sequence"/>
</dbReference>
<gene>
    <name evidence="7" type="ORF">COC69_12365</name>
</gene>
<dbReference type="GO" id="GO:0000150">
    <property type="term" value="F:DNA strand exchange activity"/>
    <property type="evidence" value="ECO:0007669"/>
    <property type="project" value="InterPro"/>
</dbReference>
<dbReference type="GO" id="GO:0003677">
    <property type="term" value="F:DNA binding"/>
    <property type="evidence" value="ECO:0007669"/>
    <property type="project" value="UniProtKB-KW"/>
</dbReference>
<evidence type="ECO:0000313" key="8">
    <source>
        <dbReference type="Proteomes" id="UP000224203"/>
    </source>
</evidence>
<dbReference type="PANTHER" id="PTHR30461:SF23">
    <property type="entry name" value="DNA RECOMBINASE-RELATED"/>
    <property type="match status" value="1"/>
</dbReference>
<evidence type="ECO:0000256" key="4">
    <source>
        <dbReference type="PIRSR" id="PIRSR606118-50"/>
    </source>
</evidence>
<evidence type="ECO:0000256" key="2">
    <source>
        <dbReference type="ARBA" id="ARBA00023125"/>
    </source>
</evidence>
<evidence type="ECO:0000313" key="7">
    <source>
        <dbReference type="EMBL" id="PGS79413.1"/>
    </source>
</evidence>
<dbReference type="GO" id="GO:0015074">
    <property type="term" value="P:DNA integration"/>
    <property type="evidence" value="ECO:0007669"/>
    <property type="project" value="UniProtKB-KW"/>
</dbReference>
<proteinExistence type="predicted"/>
<organism evidence="7 8">
    <name type="scientific">Bacillus cereus</name>
    <dbReference type="NCBI Taxonomy" id="1396"/>
    <lineage>
        <taxon>Bacteria</taxon>
        <taxon>Bacillati</taxon>
        <taxon>Bacillota</taxon>
        <taxon>Bacilli</taxon>
        <taxon>Bacillales</taxon>
        <taxon>Bacillaceae</taxon>
        <taxon>Bacillus</taxon>
        <taxon>Bacillus cereus group</taxon>
    </lineage>
</organism>
<evidence type="ECO:0000256" key="1">
    <source>
        <dbReference type="ARBA" id="ARBA00022908"/>
    </source>
</evidence>
<evidence type="ECO:0000259" key="6">
    <source>
        <dbReference type="PROSITE" id="PS51736"/>
    </source>
</evidence>
<dbReference type="Pfam" id="PF00239">
    <property type="entry name" value="Resolvase"/>
    <property type="match status" value="1"/>
</dbReference>
<dbReference type="CDD" id="cd00338">
    <property type="entry name" value="Ser_Recombinase"/>
    <property type="match status" value="1"/>
</dbReference>
<dbReference type="Gene3D" id="3.40.50.1390">
    <property type="entry name" value="Resolvase, N-terminal catalytic domain"/>
    <property type="match status" value="1"/>
</dbReference>
<sequence>MSTGIYIRVSTEEQAKEGYSINTQKEKLIAFCKSQGWASYKIYSDEGYSAKDMKRPALQEMFQDMIKGKINIILVYKLDRLTRSVRDLYTMLETFDKHNCKFKSATEVYDTTTAMGRLFITLVAALAQWERENTAENLFRIYGIICTKKDIFYDT</sequence>
<dbReference type="InterPro" id="IPR006118">
    <property type="entry name" value="Recombinase_CS"/>
</dbReference>
<evidence type="ECO:0000256" key="3">
    <source>
        <dbReference type="ARBA" id="ARBA00023172"/>
    </source>
</evidence>
<comment type="caution">
    <text evidence="7">The sequence shown here is derived from an EMBL/GenBank/DDBJ whole genome shotgun (WGS) entry which is preliminary data.</text>
</comment>
<dbReference type="PROSITE" id="PS51736">
    <property type="entry name" value="RECOMBINASES_3"/>
    <property type="match status" value="1"/>
</dbReference>
<dbReference type="EMBL" id="NULI01000060">
    <property type="protein sequence ID" value="PGS79413.1"/>
    <property type="molecule type" value="Genomic_DNA"/>
</dbReference>
<dbReference type="InterPro" id="IPR050639">
    <property type="entry name" value="SSR_resolvase"/>
</dbReference>
<feature type="active site" description="O-(5'-phospho-DNA)-serine intermediate" evidence="4 5">
    <location>
        <position position="10"/>
    </location>
</feature>
<dbReference type="SMART" id="SM00857">
    <property type="entry name" value="Resolvase"/>
    <property type="match status" value="1"/>
</dbReference>
<name>A0A9X7GW43_BACCE</name>
<accession>A0A9X7GW43</accession>
<keyword evidence="2" id="KW-0238">DNA-binding</keyword>
<dbReference type="PROSITE" id="PS00397">
    <property type="entry name" value="RECOMBINASES_1"/>
    <property type="match status" value="1"/>
</dbReference>
<feature type="domain" description="Resolvase/invertase-type recombinase catalytic" evidence="6">
    <location>
        <begin position="2"/>
        <end position="152"/>
    </location>
</feature>
<dbReference type="AlphaFoldDB" id="A0A9X7GW43"/>
<keyword evidence="1" id="KW-0229">DNA integration</keyword>